<sequence>MNSFFNKRRVITLITAAVLVVAVIVIALWQNDRSYDSYDVEQSFSTNGASAQNFVSFADGLMAYSRDGAQLYDSDGRTLWNESYNMQNPEVRISGDRLLIYDRGGSTFVIMSPQKEISVISTTHPIVQADIASNGISAVLTEEEDTGYINIYKADGTSLADGQVHLSQTGYPMSIAMSDDGTRLIMSLSVIKTDSLATQINIYDFTDAGDQKKDNIIASFKYDDTVCPQTAFFSDGSAAALTDSGAVLYTSGNDVKEKKKIKTDFETESVIMSGGYFGLIHRTVKNDKVLEVYDDNGRKTCTEKLDASYKRCSFLRDDLLIEQTGEKIRLFDVRGKTKFSYTFPDEVIAFEAAGNERDYFLIQPENSQIIKLN</sequence>
<keyword evidence="3" id="KW-1185">Reference proteome</keyword>
<evidence type="ECO:0000256" key="1">
    <source>
        <dbReference type="SAM" id="Phobius"/>
    </source>
</evidence>
<gene>
    <name evidence="2" type="ORF">FRC54_09395</name>
</gene>
<evidence type="ECO:0008006" key="4">
    <source>
        <dbReference type="Google" id="ProtNLM"/>
    </source>
</evidence>
<dbReference type="Pfam" id="PF18975">
    <property type="entry name" value="DUF5711"/>
    <property type="match status" value="1"/>
</dbReference>
<keyword evidence="1" id="KW-0812">Transmembrane</keyword>
<evidence type="ECO:0000313" key="3">
    <source>
        <dbReference type="Proteomes" id="UP000460257"/>
    </source>
</evidence>
<dbReference type="EMBL" id="VOGC01000007">
    <property type="protein sequence ID" value="MQN02096.1"/>
    <property type="molecule type" value="Genomic_DNA"/>
</dbReference>
<comment type="caution">
    <text evidence="2">The sequence shown here is derived from an EMBL/GenBank/DDBJ whole genome shotgun (WGS) entry which is preliminary data.</text>
</comment>
<keyword evidence="1" id="KW-1133">Transmembrane helix</keyword>
<proteinExistence type="predicted"/>
<organism evidence="2 3">
    <name type="scientific">Candidatus Weimeria bifida</name>
    <dbReference type="NCBI Taxonomy" id="2599074"/>
    <lineage>
        <taxon>Bacteria</taxon>
        <taxon>Bacillati</taxon>
        <taxon>Bacillota</taxon>
        <taxon>Clostridia</taxon>
        <taxon>Lachnospirales</taxon>
        <taxon>Lachnospiraceae</taxon>
        <taxon>Candidatus Weimeria</taxon>
    </lineage>
</organism>
<keyword evidence="1" id="KW-0472">Membrane</keyword>
<name>A0A6N7J0F9_9FIRM</name>
<dbReference type="Proteomes" id="UP000460257">
    <property type="component" value="Unassembled WGS sequence"/>
</dbReference>
<protein>
    <recommendedName>
        <fullName evidence="4">WD40 repeat domain-containing protein</fullName>
    </recommendedName>
</protein>
<dbReference type="SUPFAM" id="SSF75011">
    <property type="entry name" value="3-carboxy-cis,cis-mucoante lactonizing enzyme"/>
    <property type="match status" value="1"/>
</dbReference>
<reference evidence="2" key="1">
    <citation type="journal article" date="2020" name="Appl. Environ. Microbiol.">
        <title>Medium-Chain Fatty Acid Synthesis by 'Candidatus Weimeria bifida' gen. nov., sp. nov., and 'Candidatus Pseudoramibacter fermentans' sp. nov.</title>
        <authorList>
            <person name="Scarborough M.J."/>
            <person name="Myers K.S."/>
            <person name="Donohue T.J."/>
            <person name="Noguera D.R."/>
        </authorList>
    </citation>
    <scope>NUCLEOTIDE SEQUENCE</scope>
    <source>
        <strain evidence="2">LCO1.1</strain>
    </source>
</reference>
<evidence type="ECO:0000313" key="2">
    <source>
        <dbReference type="EMBL" id="MQN02096.1"/>
    </source>
</evidence>
<accession>A0A6N7J0F9</accession>
<feature type="transmembrane region" description="Helical" evidence="1">
    <location>
        <begin position="12"/>
        <end position="29"/>
    </location>
</feature>
<dbReference type="InterPro" id="IPR043765">
    <property type="entry name" value="DUF5711"/>
</dbReference>
<dbReference type="AlphaFoldDB" id="A0A6N7J0F9"/>